<proteinExistence type="predicted"/>
<dbReference type="EMBL" id="AGBW02009414">
    <property type="protein sequence ID" value="OWR50873.1"/>
    <property type="molecule type" value="Genomic_DNA"/>
</dbReference>
<feature type="region of interest" description="Disordered" evidence="1">
    <location>
        <begin position="38"/>
        <end position="64"/>
    </location>
</feature>
<sequence length="64" mass="7075">MARLPLRAPPLAASIAYRARWSATLTFSRVIADKHQTLTERGPLPARGDVANSSPQETLYNRGR</sequence>
<evidence type="ECO:0000256" key="1">
    <source>
        <dbReference type="SAM" id="MobiDB-lite"/>
    </source>
</evidence>
<name>A0A212FAX8_DANPL</name>
<evidence type="ECO:0000313" key="2">
    <source>
        <dbReference type="EMBL" id="OWR50873.1"/>
    </source>
</evidence>
<comment type="caution">
    <text evidence="2">The sequence shown here is derived from an EMBL/GenBank/DDBJ whole genome shotgun (WGS) entry which is preliminary data.</text>
</comment>
<protein>
    <submittedName>
        <fullName evidence="2">Uncharacterized protein</fullName>
    </submittedName>
</protein>
<keyword evidence="3" id="KW-1185">Reference proteome</keyword>
<dbReference type="InParanoid" id="A0A212FAX8"/>
<dbReference type="AlphaFoldDB" id="A0A212FAX8"/>
<evidence type="ECO:0000313" key="3">
    <source>
        <dbReference type="Proteomes" id="UP000007151"/>
    </source>
</evidence>
<accession>A0A212FAX8</accession>
<dbReference type="Proteomes" id="UP000007151">
    <property type="component" value="Unassembled WGS sequence"/>
</dbReference>
<reference evidence="2 3" key="1">
    <citation type="journal article" date="2011" name="Cell">
        <title>The monarch butterfly genome yields insights into long-distance migration.</title>
        <authorList>
            <person name="Zhan S."/>
            <person name="Merlin C."/>
            <person name="Boore J.L."/>
            <person name="Reppert S.M."/>
        </authorList>
    </citation>
    <scope>NUCLEOTIDE SEQUENCE [LARGE SCALE GENOMIC DNA]</scope>
    <source>
        <strain evidence="2">F-2</strain>
    </source>
</reference>
<organism evidence="2 3">
    <name type="scientific">Danaus plexippus plexippus</name>
    <dbReference type="NCBI Taxonomy" id="278856"/>
    <lineage>
        <taxon>Eukaryota</taxon>
        <taxon>Metazoa</taxon>
        <taxon>Ecdysozoa</taxon>
        <taxon>Arthropoda</taxon>
        <taxon>Hexapoda</taxon>
        <taxon>Insecta</taxon>
        <taxon>Pterygota</taxon>
        <taxon>Neoptera</taxon>
        <taxon>Endopterygota</taxon>
        <taxon>Lepidoptera</taxon>
        <taxon>Glossata</taxon>
        <taxon>Ditrysia</taxon>
        <taxon>Papilionoidea</taxon>
        <taxon>Nymphalidae</taxon>
        <taxon>Danainae</taxon>
        <taxon>Danaini</taxon>
        <taxon>Danaina</taxon>
        <taxon>Danaus</taxon>
        <taxon>Danaus</taxon>
    </lineage>
</organism>
<feature type="compositionally biased region" description="Polar residues" evidence="1">
    <location>
        <begin position="51"/>
        <end position="64"/>
    </location>
</feature>
<dbReference type="KEGG" id="dpl:KGM_213195"/>
<gene>
    <name evidence="2" type="ORF">KGM_213195</name>
</gene>